<name>A0A414B108_9FIRM</name>
<protein>
    <submittedName>
        <fullName evidence="6">ABC transporter permease</fullName>
    </submittedName>
</protein>
<keyword evidence="3" id="KW-0812">Transmembrane</keyword>
<evidence type="ECO:0000313" key="7">
    <source>
        <dbReference type="Proteomes" id="UP000283975"/>
    </source>
</evidence>
<dbReference type="InterPro" id="IPR001851">
    <property type="entry name" value="ABC_transp_permease"/>
</dbReference>
<sequence length="335" mass="36161">MKSISRDFDLKRFVSHNIRELTLFAILIVIAVLVQVRTGGRFLSSSNLNDLLRETAILMMVSVGMMMVILTGCIDLSLGSTMGLAGMICALTLRDHRETPIIVIVLIALGIGLLAGLLNGFIVAKLRIFPLIGTLGVCDMLRGLVYVFSKGAWVGQGDMTQEFMSISTGKVFGINNLVFIAILITVMGYIFLQYFRNGRYMYAVGNNELSAKISGINPVRTKFLAYVINGMIAGLAGMLWICKFGNAQGESCSSYELNVIASVVLGGVFITGGSGKVGGVVLGVLLFGTLNNILPLIQVSSFWQMGIKGFVIIASVVINSITQQHMDKKALQGRD</sequence>
<organism evidence="6 7">
    <name type="scientific">Enterocloster bolteae</name>
    <dbReference type="NCBI Taxonomy" id="208479"/>
    <lineage>
        <taxon>Bacteria</taxon>
        <taxon>Bacillati</taxon>
        <taxon>Bacillota</taxon>
        <taxon>Clostridia</taxon>
        <taxon>Lachnospirales</taxon>
        <taxon>Lachnospiraceae</taxon>
        <taxon>Enterocloster</taxon>
    </lineage>
</organism>
<evidence type="ECO:0000256" key="3">
    <source>
        <dbReference type="ARBA" id="ARBA00022692"/>
    </source>
</evidence>
<dbReference type="GO" id="GO:0005886">
    <property type="term" value="C:plasma membrane"/>
    <property type="evidence" value="ECO:0007669"/>
    <property type="project" value="UniProtKB-SubCell"/>
</dbReference>
<keyword evidence="4" id="KW-1133">Transmembrane helix</keyword>
<evidence type="ECO:0000313" key="6">
    <source>
        <dbReference type="EMBL" id="RHC58938.1"/>
    </source>
</evidence>
<evidence type="ECO:0000256" key="1">
    <source>
        <dbReference type="ARBA" id="ARBA00004651"/>
    </source>
</evidence>
<dbReference type="Proteomes" id="UP000283975">
    <property type="component" value="Unassembled WGS sequence"/>
</dbReference>
<keyword evidence="5" id="KW-0472">Membrane</keyword>
<dbReference type="EMBL" id="QSHZ01000001">
    <property type="protein sequence ID" value="RHC58938.1"/>
    <property type="molecule type" value="Genomic_DNA"/>
</dbReference>
<evidence type="ECO:0000256" key="2">
    <source>
        <dbReference type="ARBA" id="ARBA00022475"/>
    </source>
</evidence>
<gene>
    <name evidence="6" type="ORF">DW839_00835</name>
</gene>
<comment type="caution">
    <text evidence="6">The sequence shown here is derived from an EMBL/GenBank/DDBJ whole genome shotgun (WGS) entry which is preliminary data.</text>
</comment>
<dbReference type="KEGG" id="cbol:CGC65_03780"/>
<dbReference type="RefSeq" id="WP_002568258.1">
    <property type="nucleotide sequence ID" value="NZ_CABKUK010000002.1"/>
</dbReference>
<comment type="subcellular location">
    <subcellularLocation>
        <location evidence="1">Cell membrane</location>
        <topology evidence="1">Multi-pass membrane protein</topology>
    </subcellularLocation>
</comment>
<evidence type="ECO:0000256" key="5">
    <source>
        <dbReference type="ARBA" id="ARBA00023136"/>
    </source>
</evidence>
<proteinExistence type="predicted"/>
<keyword evidence="2" id="KW-1003">Cell membrane</keyword>
<dbReference type="CDD" id="cd06579">
    <property type="entry name" value="TM_PBP1_transp_AraH_like"/>
    <property type="match status" value="1"/>
</dbReference>
<dbReference type="Pfam" id="PF02653">
    <property type="entry name" value="BPD_transp_2"/>
    <property type="match status" value="1"/>
</dbReference>
<evidence type="ECO:0000256" key="4">
    <source>
        <dbReference type="ARBA" id="ARBA00022989"/>
    </source>
</evidence>
<dbReference type="PANTHER" id="PTHR32196:SF72">
    <property type="entry name" value="RIBOSE IMPORT PERMEASE PROTEIN RBSC"/>
    <property type="match status" value="1"/>
</dbReference>
<dbReference type="AlphaFoldDB" id="A0A414B108"/>
<dbReference type="PANTHER" id="PTHR32196">
    <property type="entry name" value="ABC TRANSPORTER PERMEASE PROTEIN YPHD-RELATED-RELATED"/>
    <property type="match status" value="1"/>
</dbReference>
<accession>A0A414B108</accession>
<reference evidence="6 7" key="1">
    <citation type="submission" date="2018-08" db="EMBL/GenBank/DDBJ databases">
        <title>A genome reference for cultivated species of the human gut microbiota.</title>
        <authorList>
            <person name="Zou Y."/>
            <person name="Xue W."/>
            <person name="Luo G."/>
        </authorList>
    </citation>
    <scope>NUCLEOTIDE SEQUENCE [LARGE SCALE GENOMIC DNA]</scope>
    <source>
        <strain evidence="6 7">AM35-14</strain>
    </source>
</reference>
<dbReference type="GO" id="GO:0022857">
    <property type="term" value="F:transmembrane transporter activity"/>
    <property type="evidence" value="ECO:0007669"/>
    <property type="project" value="InterPro"/>
</dbReference>